<accession>A0ABP9N6Y4</accession>
<keyword evidence="1" id="KW-0238">DNA-binding</keyword>
<protein>
    <recommendedName>
        <fullName evidence="2">Cas12f1-like TNB domain-containing protein</fullName>
    </recommendedName>
</protein>
<evidence type="ECO:0000256" key="1">
    <source>
        <dbReference type="ARBA" id="ARBA00023125"/>
    </source>
</evidence>
<evidence type="ECO:0000259" key="2">
    <source>
        <dbReference type="Pfam" id="PF07282"/>
    </source>
</evidence>
<evidence type="ECO:0000313" key="3">
    <source>
        <dbReference type="EMBL" id="GAA5110818.1"/>
    </source>
</evidence>
<reference evidence="4" key="1">
    <citation type="journal article" date="2019" name="Int. J. Syst. Evol. Microbiol.">
        <title>The Global Catalogue of Microorganisms (GCM) 10K type strain sequencing project: providing services to taxonomists for standard genome sequencing and annotation.</title>
        <authorList>
            <consortium name="The Broad Institute Genomics Platform"/>
            <consortium name="The Broad Institute Genome Sequencing Center for Infectious Disease"/>
            <person name="Wu L."/>
            <person name="Ma J."/>
        </authorList>
    </citation>
    <scope>NUCLEOTIDE SEQUENCE [LARGE SCALE GENOMIC DNA]</scope>
    <source>
        <strain evidence="4">JCM 18302</strain>
    </source>
</reference>
<comment type="caution">
    <text evidence="3">The sequence shown here is derived from an EMBL/GenBank/DDBJ whole genome shotgun (WGS) entry which is preliminary data.</text>
</comment>
<dbReference type="InterPro" id="IPR010095">
    <property type="entry name" value="Cas12f1-like_TNB"/>
</dbReference>
<name>A0ABP9N6Y4_9PSEU</name>
<organism evidence="3 4">
    <name type="scientific">Pseudonocardia adelaidensis</name>
    <dbReference type="NCBI Taxonomy" id="648754"/>
    <lineage>
        <taxon>Bacteria</taxon>
        <taxon>Bacillati</taxon>
        <taxon>Actinomycetota</taxon>
        <taxon>Actinomycetes</taxon>
        <taxon>Pseudonocardiales</taxon>
        <taxon>Pseudonocardiaceae</taxon>
        <taxon>Pseudonocardia</taxon>
    </lineage>
</organism>
<feature type="domain" description="Cas12f1-like TNB" evidence="2">
    <location>
        <begin position="2"/>
        <end position="58"/>
    </location>
</feature>
<sequence>MAYKAEWHGRDVIAIGRFYPGSKTCSAGGAIMTQLPPHVREPVCRCAAVHDRDVNAAQVVLAAGLAVAACGDGVRPPHS</sequence>
<proteinExistence type="predicted"/>
<evidence type="ECO:0000313" key="4">
    <source>
        <dbReference type="Proteomes" id="UP001500804"/>
    </source>
</evidence>
<dbReference type="RefSeq" id="WP_425570417.1">
    <property type="nucleotide sequence ID" value="NZ_BAABJO010000001.1"/>
</dbReference>
<dbReference type="Pfam" id="PF07282">
    <property type="entry name" value="Cas12f1-like_TNB"/>
    <property type="match status" value="1"/>
</dbReference>
<keyword evidence="4" id="KW-1185">Reference proteome</keyword>
<dbReference type="Proteomes" id="UP001500804">
    <property type="component" value="Unassembled WGS sequence"/>
</dbReference>
<dbReference type="EMBL" id="BAABJO010000001">
    <property type="protein sequence ID" value="GAA5110818.1"/>
    <property type="molecule type" value="Genomic_DNA"/>
</dbReference>
<gene>
    <name evidence="3" type="ORF">GCM10023320_03010</name>
</gene>